<dbReference type="Pfam" id="PF00672">
    <property type="entry name" value="HAMP"/>
    <property type="match status" value="1"/>
</dbReference>
<dbReference type="GO" id="GO:0052621">
    <property type="term" value="F:diguanylate cyclase activity"/>
    <property type="evidence" value="ECO:0007669"/>
    <property type="project" value="UniProtKB-EC"/>
</dbReference>
<dbReference type="NCBIfam" id="TIGR00254">
    <property type="entry name" value="GGDEF"/>
    <property type="match status" value="1"/>
</dbReference>
<dbReference type="PROSITE" id="PS50887">
    <property type="entry name" value="GGDEF"/>
    <property type="match status" value="1"/>
</dbReference>
<organism evidence="6 7">
    <name type="scientific">Marinobacter xestospongiae</name>
    <dbReference type="NCBI Taxonomy" id="994319"/>
    <lineage>
        <taxon>Bacteria</taxon>
        <taxon>Pseudomonadati</taxon>
        <taxon>Pseudomonadota</taxon>
        <taxon>Gammaproteobacteria</taxon>
        <taxon>Pseudomonadales</taxon>
        <taxon>Marinobacteraceae</taxon>
        <taxon>Marinobacter</taxon>
    </lineage>
</organism>
<feature type="domain" description="HAMP" evidence="4">
    <location>
        <begin position="214"/>
        <end position="266"/>
    </location>
</feature>
<dbReference type="CDD" id="cd01949">
    <property type="entry name" value="GGDEF"/>
    <property type="match status" value="1"/>
</dbReference>
<dbReference type="SUPFAM" id="SSF55073">
    <property type="entry name" value="Nucleotide cyclase"/>
    <property type="match status" value="1"/>
</dbReference>
<dbReference type="EC" id="2.7.7.65" evidence="1"/>
<dbReference type="EMBL" id="JAWIIJ010000008">
    <property type="protein sequence ID" value="MDV2079544.1"/>
    <property type="molecule type" value="Genomic_DNA"/>
</dbReference>
<keyword evidence="6" id="KW-0808">Transferase</keyword>
<protein>
    <recommendedName>
        <fullName evidence="1">diguanylate cyclase</fullName>
        <ecNumber evidence="1">2.7.7.65</ecNumber>
    </recommendedName>
</protein>
<dbReference type="CDD" id="cd06225">
    <property type="entry name" value="HAMP"/>
    <property type="match status" value="1"/>
</dbReference>
<proteinExistence type="predicted"/>
<evidence type="ECO:0000313" key="7">
    <source>
        <dbReference type="Proteomes" id="UP001269819"/>
    </source>
</evidence>
<evidence type="ECO:0000256" key="2">
    <source>
        <dbReference type="ARBA" id="ARBA00034247"/>
    </source>
</evidence>
<feature type="transmembrane region" description="Helical" evidence="3">
    <location>
        <begin position="193"/>
        <end position="212"/>
    </location>
</feature>
<keyword evidence="3" id="KW-0472">Membrane</keyword>
<keyword evidence="6" id="KW-0548">Nucleotidyltransferase</keyword>
<evidence type="ECO:0000313" key="6">
    <source>
        <dbReference type="EMBL" id="MDV2079544.1"/>
    </source>
</evidence>
<dbReference type="InterPro" id="IPR003660">
    <property type="entry name" value="HAMP_dom"/>
</dbReference>
<name>A0ABU3VZ32_9GAMM</name>
<dbReference type="InterPro" id="IPR050469">
    <property type="entry name" value="Diguanylate_Cyclase"/>
</dbReference>
<dbReference type="PANTHER" id="PTHR45138:SF9">
    <property type="entry name" value="DIGUANYLATE CYCLASE DGCM-RELATED"/>
    <property type="match status" value="1"/>
</dbReference>
<evidence type="ECO:0000259" key="4">
    <source>
        <dbReference type="PROSITE" id="PS50885"/>
    </source>
</evidence>
<feature type="transmembrane region" description="Helical" evidence="3">
    <location>
        <begin position="12"/>
        <end position="37"/>
    </location>
</feature>
<keyword evidence="7" id="KW-1185">Reference proteome</keyword>
<dbReference type="InterPro" id="IPR029787">
    <property type="entry name" value="Nucleotide_cyclase"/>
</dbReference>
<sequence>MSRIKSFWQQRSLKFWLASGLVMTIAPVCLLAVLGYLRFHSEIVQPLVAVTEEQSQVLQPLNQIEINLWDVSRAVVDYAATGQRGYADSYVEHRDLIDQAFVRLEQAVARQPLLEQDVRQALADWRAVTEDAEQVLGLPPRMMDTSRRQPVLAFEDDIDRLGHDLGKLFEDVRLANEASHRRALAAITQFDQLALAALLLSVVFGVLGLWIINRSLIDSMNRLSDGAMKFADGDPDHRIEVRIPYELAGVADTFNTMRSKILLQQRELETAAITDSLTGLHNRRHFDRMLAQECLRAERFGQPLALVLCDIDHFKKFNDTYGHQNGDRVLKAVSEALHDAIRQVDVVCRYGGEEFVVILPNCDREQAGEAAERLRQTMAALSVQLADGQTVAISGSFGVAIQSDQDSDPETLIRRADDALYDSKRHGRDRVTLAAATEVT</sequence>
<gene>
    <name evidence="6" type="ORF">RYS15_12695</name>
</gene>
<dbReference type="Proteomes" id="UP001269819">
    <property type="component" value="Unassembled WGS sequence"/>
</dbReference>
<accession>A0ABU3VZ32</accession>
<keyword evidence="3" id="KW-1133">Transmembrane helix</keyword>
<dbReference type="Gene3D" id="3.30.70.270">
    <property type="match status" value="1"/>
</dbReference>
<dbReference type="SMART" id="SM00267">
    <property type="entry name" value="GGDEF"/>
    <property type="match status" value="1"/>
</dbReference>
<dbReference type="Gene3D" id="6.10.340.10">
    <property type="match status" value="1"/>
</dbReference>
<dbReference type="PROSITE" id="PS50885">
    <property type="entry name" value="HAMP"/>
    <property type="match status" value="1"/>
</dbReference>
<dbReference type="RefSeq" id="WP_316974077.1">
    <property type="nucleotide sequence ID" value="NZ_JAWIIJ010000008.1"/>
</dbReference>
<dbReference type="PANTHER" id="PTHR45138">
    <property type="entry name" value="REGULATORY COMPONENTS OF SENSORY TRANSDUCTION SYSTEM"/>
    <property type="match status" value="1"/>
</dbReference>
<comment type="caution">
    <text evidence="6">The sequence shown here is derived from an EMBL/GenBank/DDBJ whole genome shotgun (WGS) entry which is preliminary data.</text>
</comment>
<evidence type="ECO:0000256" key="1">
    <source>
        <dbReference type="ARBA" id="ARBA00012528"/>
    </source>
</evidence>
<dbReference type="Pfam" id="PF00990">
    <property type="entry name" value="GGDEF"/>
    <property type="match status" value="1"/>
</dbReference>
<feature type="domain" description="GGDEF" evidence="5">
    <location>
        <begin position="302"/>
        <end position="436"/>
    </location>
</feature>
<dbReference type="SMART" id="SM00304">
    <property type="entry name" value="HAMP"/>
    <property type="match status" value="1"/>
</dbReference>
<dbReference type="InterPro" id="IPR043128">
    <property type="entry name" value="Rev_trsase/Diguanyl_cyclase"/>
</dbReference>
<reference evidence="6 7" key="1">
    <citation type="submission" date="2023-10" db="EMBL/GenBank/DDBJ databases">
        <title>Characteristics and mechanism of a salt-tolerant marine origin heterotrophic nitrifying- aerobic denitrifying bacteria Marinobacter xestospongiae HN1.</title>
        <authorList>
            <person name="Qi R."/>
        </authorList>
    </citation>
    <scope>NUCLEOTIDE SEQUENCE [LARGE SCALE GENOMIC DNA]</scope>
    <source>
        <strain evidence="6 7">HN1</strain>
    </source>
</reference>
<keyword evidence="3" id="KW-0812">Transmembrane</keyword>
<evidence type="ECO:0000259" key="5">
    <source>
        <dbReference type="PROSITE" id="PS50887"/>
    </source>
</evidence>
<comment type="catalytic activity">
    <reaction evidence="2">
        <text>2 GTP = 3',3'-c-di-GMP + 2 diphosphate</text>
        <dbReference type="Rhea" id="RHEA:24898"/>
        <dbReference type="ChEBI" id="CHEBI:33019"/>
        <dbReference type="ChEBI" id="CHEBI:37565"/>
        <dbReference type="ChEBI" id="CHEBI:58805"/>
        <dbReference type="EC" id="2.7.7.65"/>
    </reaction>
</comment>
<evidence type="ECO:0000256" key="3">
    <source>
        <dbReference type="SAM" id="Phobius"/>
    </source>
</evidence>
<dbReference type="InterPro" id="IPR000160">
    <property type="entry name" value="GGDEF_dom"/>
</dbReference>